<sequence length="32" mass="3813">MKSQHLRNIKKFSFPHRMVELWNGLSDEIVTA</sequence>
<dbReference type="Proteomes" id="UP000324222">
    <property type="component" value="Unassembled WGS sequence"/>
</dbReference>
<accession>A0A5B7H0A1</accession>
<name>A0A5B7H0A1_PORTR</name>
<evidence type="ECO:0000313" key="2">
    <source>
        <dbReference type="Proteomes" id="UP000324222"/>
    </source>
</evidence>
<organism evidence="1 2">
    <name type="scientific">Portunus trituberculatus</name>
    <name type="common">Swimming crab</name>
    <name type="synonym">Neptunus trituberculatus</name>
    <dbReference type="NCBI Taxonomy" id="210409"/>
    <lineage>
        <taxon>Eukaryota</taxon>
        <taxon>Metazoa</taxon>
        <taxon>Ecdysozoa</taxon>
        <taxon>Arthropoda</taxon>
        <taxon>Crustacea</taxon>
        <taxon>Multicrustacea</taxon>
        <taxon>Malacostraca</taxon>
        <taxon>Eumalacostraca</taxon>
        <taxon>Eucarida</taxon>
        <taxon>Decapoda</taxon>
        <taxon>Pleocyemata</taxon>
        <taxon>Brachyura</taxon>
        <taxon>Eubrachyura</taxon>
        <taxon>Portunoidea</taxon>
        <taxon>Portunidae</taxon>
        <taxon>Portuninae</taxon>
        <taxon>Portunus</taxon>
    </lineage>
</organism>
<gene>
    <name evidence="1" type="ORF">E2C01_057361</name>
</gene>
<keyword evidence="2" id="KW-1185">Reference proteome</keyword>
<dbReference type="AlphaFoldDB" id="A0A5B7H0A1"/>
<proteinExistence type="predicted"/>
<dbReference type="EMBL" id="VSRR010020587">
    <property type="protein sequence ID" value="MPC63266.1"/>
    <property type="molecule type" value="Genomic_DNA"/>
</dbReference>
<reference evidence="1 2" key="1">
    <citation type="submission" date="2019-05" db="EMBL/GenBank/DDBJ databases">
        <title>Another draft genome of Portunus trituberculatus and its Hox gene families provides insights of decapod evolution.</title>
        <authorList>
            <person name="Jeong J.-H."/>
            <person name="Song I."/>
            <person name="Kim S."/>
            <person name="Choi T."/>
            <person name="Kim D."/>
            <person name="Ryu S."/>
            <person name="Kim W."/>
        </authorList>
    </citation>
    <scope>NUCLEOTIDE SEQUENCE [LARGE SCALE GENOMIC DNA]</scope>
    <source>
        <tissue evidence="1">Muscle</tissue>
    </source>
</reference>
<protein>
    <submittedName>
        <fullName evidence="1">Uncharacterized protein</fullName>
    </submittedName>
</protein>
<evidence type="ECO:0000313" key="1">
    <source>
        <dbReference type="EMBL" id="MPC63266.1"/>
    </source>
</evidence>
<comment type="caution">
    <text evidence="1">The sequence shown here is derived from an EMBL/GenBank/DDBJ whole genome shotgun (WGS) entry which is preliminary data.</text>
</comment>